<dbReference type="RefSeq" id="WP_342610303.1">
    <property type="nucleotide sequence ID" value="NZ_CP128355.1"/>
</dbReference>
<feature type="compositionally biased region" description="Basic and acidic residues" evidence="10">
    <location>
        <begin position="294"/>
        <end position="306"/>
    </location>
</feature>
<keyword evidence="5 14" id="KW-0418">Kinase</keyword>
<dbReference type="Gene3D" id="2.60.40.2560">
    <property type="match status" value="1"/>
</dbReference>
<keyword evidence="4 9" id="KW-0547">Nucleotide-binding</keyword>
<keyword evidence="11" id="KW-1133">Transmembrane helix</keyword>
<feature type="compositionally biased region" description="Basic and acidic residues" evidence="10">
    <location>
        <begin position="576"/>
        <end position="602"/>
    </location>
</feature>
<dbReference type="Proteomes" id="UP001436297">
    <property type="component" value="Chromosome"/>
</dbReference>
<dbReference type="Pfam" id="PF21160">
    <property type="entry name" value="PrkC-like_PASTA-like"/>
    <property type="match status" value="1"/>
</dbReference>
<keyword evidence="15" id="KW-1185">Reference proteome</keyword>
<dbReference type="Gene3D" id="1.10.510.10">
    <property type="entry name" value="Transferase(Phosphotransferase) domain 1"/>
    <property type="match status" value="1"/>
</dbReference>
<dbReference type="Pfam" id="PF03793">
    <property type="entry name" value="PASTA"/>
    <property type="match status" value="3"/>
</dbReference>
<feature type="region of interest" description="Disordered" evidence="10">
    <location>
        <begin position="294"/>
        <end position="315"/>
    </location>
</feature>
<dbReference type="Gene3D" id="3.30.200.20">
    <property type="entry name" value="Phosphorylase Kinase, domain 1"/>
    <property type="match status" value="1"/>
</dbReference>
<dbReference type="Gene3D" id="3.30.10.20">
    <property type="match status" value="3"/>
</dbReference>
<keyword evidence="2" id="KW-0723">Serine/threonine-protein kinase</keyword>
<dbReference type="InterPro" id="IPR017441">
    <property type="entry name" value="Protein_kinase_ATP_BS"/>
</dbReference>
<dbReference type="PROSITE" id="PS00107">
    <property type="entry name" value="PROTEIN_KINASE_ATP"/>
    <property type="match status" value="1"/>
</dbReference>
<feature type="binding site" evidence="9">
    <location>
        <position position="39"/>
    </location>
    <ligand>
        <name>ATP</name>
        <dbReference type="ChEBI" id="CHEBI:30616"/>
    </ligand>
</feature>
<dbReference type="PROSITE" id="PS00108">
    <property type="entry name" value="PROTEIN_KINASE_ST"/>
    <property type="match status" value="1"/>
</dbReference>
<dbReference type="PANTHER" id="PTHR43289">
    <property type="entry name" value="MITOGEN-ACTIVATED PROTEIN KINASE KINASE KINASE 20-RELATED"/>
    <property type="match status" value="1"/>
</dbReference>
<evidence type="ECO:0000256" key="11">
    <source>
        <dbReference type="SAM" id="Phobius"/>
    </source>
</evidence>
<evidence type="ECO:0000256" key="1">
    <source>
        <dbReference type="ARBA" id="ARBA00012513"/>
    </source>
</evidence>
<evidence type="ECO:0000313" key="15">
    <source>
        <dbReference type="Proteomes" id="UP001436297"/>
    </source>
</evidence>
<dbReference type="GO" id="GO:0016301">
    <property type="term" value="F:kinase activity"/>
    <property type="evidence" value="ECO:0007669"/>
    <property type="project" value="UniProtKB-KW"/>
</dbReference>
<gene>
    <name evidence="14" type="primary">pknB</name>
    <name evidence="14" type="ORF">QQM35_07365</name>
</gene>
<evidence type="ECO:0000256" key="3">
    <source>
        <dbReference type="ARBA" id="ARBA00022679"/>
    </source>
</evidence>
<dbReference type="EC" id="2.7.11.1" evidence="1"/>
<comment type="catalytic activity">
    <reaction evidence="8">
        <text>L-seryl-[protein] + ATP = O-phospho-L-seryl-[protein] + ADP + H(+)</text>
        <dbReference type="Rhea" id="RHEA:17989"/>
        <dbReference type="Rhea" id="RHEA-COMP:9863"/>
        <dbReference type="Rhea" id="RHEA-COMP:11604"/>
        <dbReference type="ChEBI" id="CHEBI:15378"/>
        <dbReference type="ChEBI" id="CHEBI:29999"/>
        <dbReference type="ChEBI" id="CHEBI:30616"/>
        <dbReference type="ChEBI" id="CHEBI:83421"/>
        <dbReference type="ChEBI" id="CHEBI:456216"/>
        <dbReference type="EC" id="2.7.11.1"/>
    </reaction>
</comment>
<dbReference type="Pfam" id="PF00069">
    <property type="entry name" value="Pkinase"/>
    <property type="match status" value="1"/>
</dbReference>
<dbReference type="CDD" id="cd06577">
    <property type="entry name" value="PASTA_pknB"/>
    <property type="match status" value="3"/>
</dbReference>
<protein>
    <recommendedName>
        <fullName evidence="1">non-specific serine/threonine protein kinase</fullName>
        <ecNumber evidence="1">2.7.11.1</ecNumber>
    </recommendedName>
</protein>
<keyword evidence="11" id="KW-0812">Transmembrane</keyword>
<feature type="domain" description="PASTA" evidence="13">
    <location>
        <begin position="506"/>
        <end position="572"/>
    </location>
</feature>
<evidence type="ECO:0000256" key="10">
    <source>
        <dbReference type="SAM" id="MobiDB-lite"/>
    </source>
</evidence>
<evidence type="ECO:0000256" key="2">
    <source>
        <dbReference type="ARBA" id="ARBA00022527"/>
    </source>
</evidence>
<keyword evidence="6 9" id="KW-0067">ATP-binding</keyword>
<dbReference type="NCBIfam" id="NF033483">
    <property type="entry name" value="PknB_PASTA_kin"/>
    <property type="match status" value="1"/>
</dbReference>
<evidence type="ECO:0000256" key="4">
    <source>
        <dbReference type="ARBA" id="ARBA00022741"/>
    </source>
</evidence>
<evidence type="ECO:0000256" key="5">
    <source>
        <dbReference type="ARBA" id="ARBA00022777"/>
    </source>
</evidence>
<evidence type="ECO:0000256" key="6">
    <source>
        <dbReference type="ARBA" id="ARBA00022840"/>
    </source>
</evidence>
<feature type="compositionally biased region" description="Basic and acidic residues" evidence="10">
    <location>
        <begin position="555"/>
        <end position="564"/>
    </location>
</feature>
<dbReference type="PANTHER" id="PTHR43289:SF34">
    <property type="entry name" value="SERINE_THREONINE-PROTEIN KINASE YBDM-RELATED"/>
    <property type="match status" value="1"/>
</dbReference>
<dbReference type="InterPro" id="IPR000719">
    <property type="entry name" value="Prot_kinase_dom"/>
</dbReference>
<proteinExistence type="predicted"/>
<feature type="domain" description="Protein kinase" evidence="12">
    <location>
        <begin position="10"/>
        <end position="270"/>
    </location>
</feature>
<accession>A0ABZ3EB24</accession>
<keyword evidence="3" id="KW-0808">Transferase</keyword>
<dbReference type="EMBL" id="CP128355">
    <property type="protein sequence ID" value="XAF69888.1"/>
    <property type="molecule type" value="Genomic_DNA"/>
</dbReference>
<sequence length="675" mass="75852">MIGKVINDRYEILNKLGGGGMSTVYLANDTILNRKVAVKAINIPANEKDDTIMRFEREVHNLTQLSHPNIVNVFDVTENDDNFFLVMEYIQGLTLSEYIQKHKPLDLKLVLNFINQILEGIKHAHATKIVHRDIKPQNILVDQHQTLKILDFGIAKALSETTMTQTNHVLGTVQYLSPEQARGETTDNGTDIYSIGVVLYEMLVGKPPFTGETAIGIAIKHLQTPMPNATEKRHVVPQALSNVILKATEKNKEDRYQSVEEMQRDLDTVLSTQRENEKVYNSSDDSAETVKINKSEINEKTKKETQGKNIKKTMEIPIVNQQQFQSDESHQRPKKPQKKSKRKIVLYTIIVTLLLLALIAFLAIGMFGHKFLVSPDIVGKTEKTGQHILEKNNLKVGNVSRAYSDKYPENKIIKTNPKKGERLEEGSKVDIVLSKGLKMVDMPNLYGIKKDEAINKLKNLGINDINFEQSYTTHNLDKGLIEKQNIDPGKRVKVNDSNITLTESLGIKKVYVDDYVNKPVDKAKSELEQKGLNVVVDKEQADKDIKKNNVISQTPKDKEVKEGSTVKLTVSTGSPDKADSKASADEDKEKSSDDTDTKKYTESVDVPYTGEDDDSQEVKVYIRDKDNDGTSAAETFKIKKDKTIKIPMTIEKGKTAGYTVRVDGDIVADKDIPYE</sequence>
<comment type="catalytic activity">
    <reaction evidence="7">
        <text>L-threonyl-[protein] + ATP = O-phospho-L-threonyl-[protein] + ADP + H(+)</text>
        <dbReference type="Rhea" id="RHEA:46608"/>
        <dbReference type="Rhea" id="RHEA-COMP:11060"/>
        <dbReference type="Rhea" id="RHEA-COMP:11605"/>
        <dbReference type="ChEBI" id="CHEBI:15378"/>
        <dbReference type="ChEBI" id="CHEBI:30013"/>
        <dbReference type="ChEBI" id="CHEBI:30616"/>
        <dbReference type="ChEBI" id="CHEBI:61977"/>
        <dbReference type="ChEBI" id="CHEBI:456216"/>
        <dbReference type="EC" id="2.7.11.1"/>
    </reaction>
</comment>
<evidence type="ECO:0000256" key="9">
    <source>
        <dbReference type="PROSITE-ProRule" id="PRU10141"/>
    </source>
</evidence>
<keyword evidence="11" id="KW-0472">Membrane</keyword>
<feature type="region of interest" description="Disordered" evidence="10">
    <location>
        <begin position="546"/>
        <end position="617"/>
    </location>
</feature>
<feature type="transmembrane region" description="Helical" evidence="11">
    <location>
        <begin position="344"/>
        <end position="367"/>
    </location>
</feature>
<evidence type="ECO:0000256" key="8">
    <source>
        <dbReference type="ARBA" id="ARBA00048679"/>
    </source>
</evidence>
<evidence type="ECO:0000256" key="7">
    <source>
        <dbReference type="ARBA" id="ARBA00047899"/>
    </source>
</evidence>
<evidence type="ECO:0000313" key="14">
    <source>
        <dbReference type="EMBL" id="XAF69888.1"/>
    </source>
</evidence>
<name>A0ABZ3EB24_9STAP</name>
<feature type="domain" description="PASTA" evidence="13">
    <location>
        <begin position="436"/>
        <end position="505"/>
    </location>
</feature>
<organism evidence="14 15">
    <name type="scientific">Staphylococcus hsinchuensis</name>
    <dbReference type="NCBI Taxonomy" id="3051183"/>
    <lineage>
        <taxon>Bacteria</taxon>
        <taxon>Bacillati</taxon>
        <taxon>Bacillota</taxon>
        <taxon>Bacilli</taxon>
        <taxon>Bacillales</taxon>
        <taxon>Staphylococcaceae</taxon>
        <taxon>Staphylococcus</taxon>
    </lineage>
</organism>
<dbReference type="InterPro" id="IPR005543">
    <property type="entry name" value="PASTA_dom"/>
</dbReference>
<dbReference type="InterPro" id="IPR008271">
    <property type="entry name" value="Ser/Thr_kinase_AS"/>
</dbReference>
<dbReference type="PROSITE" id="PS50011">
    <property type="entry name" value="PROTEIN_KINASE_DOM"/>
    <property type="match status" value="1"/>
</dbReference>
<dbReference type="PROSITE" id="PS51178">
    <property type="entry name" value="PASTA"/>
    <property type="match status" value="3"/>
</dbReference>
<dbReference type="SUPFAM" id="SSF56112">
    <property type="entry name" value="Protein kinase-like (PK-like)"/>
    <property type="match status" value="1"/>
</dbReference>
<dbReference type="SMART" id="SM00220">
    <property type="entry name" value="S_TKc"/>
    <property type="match status" value="1"/>
</dbReference>
<evidence type="ECO:0000259" key="12">
    <source>
        <dbReference type="PROSITE" id="PS50011"/>
    </source>
</evidence>
<reference evidence="14 15" key="1">
    <citation type="journal article" date="2024" name="Pathogens">
        <title>Staphylococcus hsinchuensis sp. nov., Isolated from Soymilk.</title>
        <authorList>
            <person name="Wang Y.T."/>
            <person name="Lin Y.C."/>
            <person name="Hsieh Y.H."/>
            <person name="Lin Y.T."/>
            <person name="Hamada M."/>
            <person name="Chen C.C."/>
            <person name="Liou J.S."/>
            <person name="Lee A.Y."/>
            <person name="Zhang W.L."/>
            <person name="Chen Y.T."/>
            <person name="Huang C.H."/>
        </authorList>
    </citation>
    <scope>NUCLEOTIDE SEQUENCE [LARGE SCALE GENOMIC DNA]</scope>
    <source>
        <strain evidence="14 15">H164</strain>
    </source>
</reference>
<dbReference type="InterPro" id="IPR011009">
    <property type="entry name" value="Kinase-like_dom_sf"/>
</dbReference>
<dbReference type="SMART" id="SM00740">
    <property type="entry name" value="PASTA"/>
    <property type="match status" value="3"/>
</dbReference>
<evidence type="ECO:0000259" key="13">
    <source>
        <dbReference type="PROSITE" id="PS51178"/>
    </source>
</evidence>
<dbReference type="CDD" id="cd14014">
    <property type="entry name" value="STKc_PknB_like"/>
    <property type="match status" value="1"/>
</dbReference>
<feature type="domain" description="PASTA" evidence="13">
    <location>
        <begin position="368"/>
        <end position="435"/>
    </location>
</feature>